<evidence type="ECO:0000256" key="1">
    <source>
        <dbReference type="ARBA" id="ARBA00022670"/>
    </source>
</evidence>
<dbReference type="Gene3D" id="1.10.340.70">
    <property type="match status" value="1"/>
</dbReference>
<gene>
    <name evidence="10" type="ORF">E3N88_40285</name>
</gene>
<protein>
    <recommendedName>
        <fullName evidence="9">Reverse transcriptase domain-containing protein</fullName>
    </recommendedName>
</protein>
<keyword evidence="8" id="KW-0511">Multifunctional enzyme</keyword>
<dbReference type="FunFam" id="3.30.70.270:FF:000020">
    <property type="entry name" value="Transposon Tf2-6 polyprotein-like Protein"/>
    <property type="match status" value="1"/>
</dbReference>
<dbReference type="InterPro" id="IPR043128">
    <property type="entry name" value="Rev_trsase/Diguanyl_cyclase"/>
</dbReference>
<dbReference type="OrthoDB" id="2013610at2759"/>
<dbReference type="CDD" id="cd09274">
    <property type="entry name" value="RNase_HI_RT_Ty3"/>
    <property type="match status" value="1"/>
</dbReference>
<dbReference type="InterPro" id="IPR041577">
    <property type="entry name" value="RT_RNaseH_2"/>
</dbReference>
<sequence length="551" mass="62894">MCVDYRALNRATIADKHPIPNIDELLDELHGATVFTKLDLQLRYYQIRMNPVDIKKTAFQTHSGHYEFMVMPFGLTNAPSTFQAAMNDLFRPHLRRFILLFFDDILIYSRDHQLHCHHLQTALELLQSQQFFAKATKCCFDINSPFLASSRLPATVKAVRGFLGLTGYYRWFVRNYGILARPLTALTKKDGFQWTDIESAAFEMLKQALVTAPVLRLPDFSIPFTVECDASSDGVGAILIQDDHPIAYFSKGFAPSARFKSAYDRELLALVLDVQKWNHYLLGRHFFIRTDHFTLKYLLEQRVTTSEKQRLLLKLMPYDFTIIYRSGKENRGADALSRRPRQADLLTLAAAPFCSDIMDIYAGLGMDPYTKDIMAALATDPNSVPGFTMVGQSLLYKGHLVGPDHLDLRARILHEAHSTPMAGHGGFLKTMKKISSQFYWPKLAADVRLFVQNCQVCQRNKYETLSPARLLHPLPIPEQIWEDLSMDFIVGLPPSNRMDTIPVVIDRLSKHYIFHKVHVPIFEPLAFPNSTSIELPTPLAPLSIFWLPHHV</sequence>
<evidence type="ECO:0000256" key="4">
    <source>
        <dbReference type="ARBA" id="ARBA00022722"/>
    </source>
</evidence>
<dbReference type="GO" id="GO:0004519">
    <property type="term" value="F:endonuclease activity"/>
    <property type="evidence" value="ECO:0007669"/>
    <property type="project" value="UniProtKB-KW"/>
</dbReference>
<evidence type="ECO:0000259" key="9">
    <source>
        <dbReference type="PROSITE" id="PS50878"/>
    </source>
</evidence>
<keyword evidence="11" id="KW-1185">Reference proteome</keyword>
<dbReference type="PANTHER" id="PTHR37984:SF5">
    <property type="entry name" value="PROTEIN NYNRIN-LIKE"/>
    <property type="match status" value="1"/>
</dbReference>
<dbReference type="PANTHER" id="PTHR37984">
    <property type="entry name" value="PROTEIN CBG26694"/>
    <property type="match status" value="1"/>
</dbReference>
<reference evidence="10 11" key="1">
    <citation type="submission" date="2019-05" db="EMBL/GenBank/DDBJ databases">
        <title>Mikania micrantha, genome provides insights into the molecular mechanism of rapid growth.</title>
        <authorList>
            <person name="Liu B."/>
        </authorList>
    </citation>
    <scope>NUCLEOTIDE SEQUENCE [LARGE SCALE GENOMIC DNA]</scope>
    <source>
        <strain evidence="10">NLD-2019</strain>
        <tissue evidence="10">Leaf</tissue>
    </source>
</reference>
<evidence type="ECO:0000313" key="10">
    <source>
        <dbReference type="EMBL" id="KAD2393308.1"/>
    </source>
</evidence>
<keyword evidence="4" id="KW-0540">Nuclease</keyword>
<evidence type="ECO:0000256" key="5">
    <source>
        <dbReference type="ARBA" id="ARBA00022759"/>
    </source>
</evidence>
<evidence type="ECO:0000256" key="6">
    <source>
        <dbReference type="ARBA" id="ARBA00022801"/>
    </source>
</evidence>
<accession>A0A5N6LPH4</accession>
<evidence type="ECO:0000313" key="11">
    <source>
        <dbReference type="Proteomes" id="UP000326396"/>
    </source>
</evidence>
<dbReference type="PROSITE" id="PS50878">
    <property type="entry name" value="RT_POL"/>
    <property type="match status" value="1"/>
</dbReference>
<dbReference type="FunFam" id="1.10.340.70:FF:000001">
    <property type="entry name" value="Retrovirus-related Pol polyprotein from transposon gypsy-like Protein"/>
    <property type="match status" value="1"/>
</dbReference>
<dbReference type="FunFam" id="3.10.10.10:FF:000007">
    <property type="entry name" value="Retrovirus-related Pol polyprotein from transposon 17.6-like Protein"/>
    <property type="match status" value="1"/>
</dbReference>
<name>A0A5N6LPH4_9ASTR</name>
<keyword evidence="6" id="KW-0378">Hydrolase</keyword>
<evidence type="ECO:0000256" key="2">
    <source>
        <dbReference type="ARBA" id="ARBA00022679"/>
    </source>
</evidence>
<evidence type="ECO:0000256" key="7">
    <source>
        <dbReference type="ARBA" id="ARBA00022918"/>
    </source>
</evidence>
<dbReference type="InterPro" id="IPR000477">
    <property type="entry name" value="RT_dom"/>
</dbReference>
<dbReference type="Pfam" id="PF00078">
    <property type="entry name" value="RVT_1"/>
    <property type="match status" value="1"/>
</dbReference>
<dbReference type="Proteomes" id="UP000326396">
    <property type="component" value="Linkage Group LG9"/>
</dbReference>
<dbReference type="AlphaFoldDB" id="A0A5N6LPH4"/>
<keyword evidence="2" id="KW-0808">Transferase</keyword>
<dbReference type="Pfam" id="PF17921">
    <property type="entry name" value="Integrase_H2C2"/>
    <property type="match status" value="1"/>
</dbReference>
<evidence type="ECO:0000256" key="3">
    <source>
        <dbReference type="ARBA" id="ARBA00022695"/>
    </source>
</evidence>
<dbReference type="Gene3D" id="3.10.10.10">
    <property type="entry name" value="HIV Type 1 Reverse Transcriptase, subunit A, domain 1"/>
    <property type="match status" value="1"/>
</dbReference>
<dbReference type="SUPFAM" id="SSF56672">
    <property type="entry name" value="DNA/RNA polymerases"/>
    <property type="match status" value="1"/>
</dbReference>
<keyword evidence="5" id="KW-0255">Endonuclease</keyword>
<proteinExistence type="predicted"/>
<keyword evidence="3" id="KW-0548">Nucleotidyltransferase</keyword>
<dbReference type="GO" id="GO:0008233">
    <property type="term" value="F:peptidase activity"/>
    <property type="evidence" value="ECO:0007669"/>
    <property type="project" value="UniProtKB-KW"/>
</dbReference>
<dbReference type="GO" id="GO:0003964">
    <property type="term" value="F:RNA-directed DNA polymerase activity"/>
    <property type="evidence" value="ECO:0007669"/>
    <property type="project" value="UniProtKB-KW"/>
</dbReference>
<dbReference type="EMBL" id="SZYD01000019">
    <property type="protein sequence ID" value="KAD2393308.1"/>
    <property type="molecule type" value="Genomic_DNA"/>
</dbReference>
<comment type="caution">
    <text evidence="10">The sequence shown here is derived from an EMBL/GenBank/DDBJ whole genome shotgun (WGS) entry which is preliminary data.</text>
</comment>
<feature type="domain" description="Reverse transcriptase" evidence="9">
    <location>
        <begin position="1"/>
        <end position="167"/>
    </location>
</feature>
<dbReference type="Pfam" id="PF17919">
    <property type="entry name" value="RT_RNaseH_2"/>
    <property type="match status" value="1"/>
</dbReference>
<keyword evidence="1" id="KW-0645">Protease</keyword>
<dbReference type="GO" id="GO:0006508">
    <property type="term" value="P:proteolysis"/>
    <property type="evidence" value="ECO:0007669"/>
    <property type="project" value="UniProtKB-KW"/>
</dbReference>
<organism evidence="10 11">
    <name type="scientific">Mikania micrantha</name>
    <name type="common">bitter vine</name>
    <dbReference type="NCBI Taxonomy" id="192012"/>
    <lineage>
        <taxon>Eukaryota</taxon>
        <taxon>Viridiplantae</taxon>
        <taxon>Streptophyta</taxon>
        <taxon>Embryophyta</taxon>
        <taxon>Tracheophyta</taxon>
        <taxon>Spermatophyta</taxon>
        <taxon>Magnoliopsida</taxon>
        <taxon>eudicotyledons</taxon>
        <taxon>Gunneridae</taxon>
        <taxon>Pentapetalae</taxon>
        <taxon>asterids</taxon>
        <taxon>campanulids</taxon>
        <taxon>Asterales</taxon>
        <taxon>Asteraceae</taxon>
        <taxon>Asteroideae</taxon>
        <taxon>Heliantheae alliance</taxon>
        <taxon>Eupatorieae</taxon>
        <taxon>Mikania</taxon>
    </lineage>
</organism>
<keyword evidence="7" id="KW-0695">RNA-directed DNA polymerase</keyword>
<dbReference type="Gene3D" id="3.30.70.270">
    <property type="match status" value="2"/>
</dbReference>
<evidence type="ECO:0000256" key="8">
    <source>
        <dbReference type="ARBA" id="ARBA00023268"/>
    </source>
</evidence>
<dbReference type="CDD" id="cd01647">
    <property type="entry name" value="RT_LTR"/>
    <property type="match status" value="1"/>
</dbReference>
<dbReference type="InterPro" id="IPR043502">
    <property type="entry name" value="DNA/RNA_pol_sf"/>
</dbReference>
<dbReference type="InterPro" id="IPR050951">
    <property type="entry name" value="Retrovirus_Pol_polyprotein"/>
</dbReference>
<dbReference type="InterPro" id="IPR041588">
    <property type="entry name" value="Integrase_H2C2"/>
</dbReference>